<dbReference type="Gene3D" id="3.50.50.60">
    <property type="entry name" value="FAD/NAD(P)-binding domain"/>
    <property type="match status" value="2"/>
</dbReference>
<protein>
    <recommendedName>
        <fullName evidence="7">G-patch domain-containing protein</fullName>
    </recommendedName>
</protein>
<dbReference type="GO" id="GO:0008380">
    <property type="term" value="P:RNA splicing"/>
    <property type="evidence" value="ECO:0007669"/>
    <property type="project" value="UniProtKB-KW"/>
</dbReference>
<dbReference type="Pfam" id="PF07842">
    <property type="entry name" value="GCFC"/>
    <property type="match status" value="1"/>
</dbReference>
<proteinExistence type="inferred from homology"/>
<dbReference type="InterPro" id="IPR012132">
    <property type="entry name" value="GMC_OxRdtase"/>
</dbReference>
<evidence type="ECO:0000256" key="3">
    <source>
        <dbReference type="ARBA" id="ARBA00022728"/>
    </source>
</evidence>
<feature type="compositionally biased region" description="Polar residues" evidence="6">
    <location>
        <begin position="1304"/>
        <end position="1314"/>
    </location>
</feature>
<keyword evidence="5" id="KW-0274">FAD</keyword>
<dbReference type="Proteomes" id="UP000655588">
    <property type="component" value="Unassembled WGS sequence"/>
</dbReference>
<feature type="domain" description="G-patch" evidence="7">
    <location>
        <begin position="1344"/>
        <end position="1390"/>
    </location>
</feature>
<comment type="similarity">
    <text evidence="1 5">Belongs to the GMC oxidoreductase family.</text>
</comment>
<dbReference type="GO" id="GO:0006397">
    <property type="term" value="P:mRNA processing"/>
    <property type="evidence" value="ECO:0007669"/>
    <property type="project" value="UniProtKB-KW"/>
</dbReference>
<feature type="compositionally biased region" description="Basic and acidic residues" evidence="6">
    <location>
        <begin position="1392"/>
        <end position="1413"/>
    </location>
</feature>
<feature type="region of interest" description="Disordered" evidence="6">
    <location>
        <begin position="1228"/>
        <end position="1318"/>
    </location>
</feature>
<dbReference type="SUPFAM" id="SSF51905">
    <property type="entry name" value="FAD/NAD(P)-binding domain"/>
    <property type="match status" value="2"/>
</dbReference>
<dbReference type="PANTHER" id="PTHR11552:SF215">
    <property type="entry name" value="FI02019P"/>
    <property type="match status" value="1"/>
</dbReference>
<keyword evidence="3" id="KW-0747">Spliceosome</keyword>
<dbReference type="PROSITE" id="PS50174">
    <property type="entry name" value="G_PATCH"/>
    <property type="match status" value="1"/>
</dbReference>
<accession>A0A833RH50</accession>
<dbReference type="PROSITE" id="PS00623">
    <property type="entry name" value="GMC_OXRED_1"/>
    <property type="match status" value="1"/>
</dbReference>
<evidence type="ECO:0000256" key="4">
    <source>
        <dbReference type="ARBA" id="ARBA00023187"/>
    </source>
</evidence>
<reference evidence="8" key="1">
    <citation type="submission" date="2019-11" db="EMBL/GenBank/DDBJ databases">
        <title>The nuclear and mitochondrial genomes of Frieseomelitta varia - a highly eusocial stingless bee (Meliponini) with a permanently sterile worker caste.</title>
        <authorList>
            <person name="Freitas F.C.P."/>
            <person name="Lourenco A.P."/>
            <person name="Nunes F.M.F."/>
            <person name="Paschoal A.R."/>
            <person name="Abreu F.C.P."/>
            <person name="Barbin F.O."/>
            <person name="Bataglia L."/>
            <person name="Cardoso-Junior C.A.M."/>
            <person name="Cervoni M.S."/>
            <person name="Silva S.R."/>
            <person name="Dalarmi F."/>
            <person name="Del Lama M.A."/>
            <person name="Depintor T.S."/>
            <person name="Ferreira K.M."/>
            <person name="Goria P.S."/>
            <person name="Jaskot M.C."/>
            <person name="Lago D.C."/>
            <person name="Luna-Lucena D."/>
            <person name="Moda L.M."/>
            <person name="Nascimento L."/>
            <person name="Pedrino M."/>
            <person name="Rabico F.O."/>
            <person name="Sanches F.C."/>
            <person name="Santos D.E."/>
            <person name="Santos C.G."/>
            <person name="Vieira J."/>
            <person name="Lopes T.F."/>
            <person name="Barchuk A.R."/>
            <person name="Hartfelder K."/>
            <person name="Simoes Z.L.P."/>
            <person name="Bitondi M.M.G."/>
            <person name="Pinheiro D.G."/>
        </authorList>
    </citation>
    <scope>NUCLEOTIDE SEQUENCE</scope>
    <source>
        <strain evidence="8">USP_RPSP 00005682</strain>
        <tissue evidence="8">Whole individual</tissue>
    </source>
</reference>
<dbReference type="InterPro" id="IPR000467">
    <property type="entry name" value="G_patch_dom"/>
</dbReference>
<dbReference type="InterPro" id="IPR022159">
    <property type="entry name" value="STIP/TFIP11_N"/>
</dbReference>
<evidence type="ECO:0000313" key="8">
    <source>
        <dbReference type="EMBL" id="KAF3423774.1"/>
    </source>
</evidence>
<evidence type="ECO:0000256" key="5">
    <source>
        <dbReference type="RuleBase" id="RU003968"/>
    </source>
</evidence>
<dbReference type="InterPro" id="IPR022783">
    <property type="entry name" value="GCFC_dom"/>
</dbReference>
<dbReference type="InterPro" id="IPR007867">
    <property type="entry name" value="GMC_OxRtase_C"/>
</dbReference>
<evidence type="ECO:0000256" key="1">
    <source>
        <dbReference type="ARBA" id="ARBA00010790"/>
    </source>
</evidence>
<keyword evidence="2" id="KW-0507">mRNA processing</keyword>
<dbReference type="InterPro" id="IPR036188">
    <property type="entry name" value="FAD/NAD-bd_sf"/>
</dbReference>
<evidence type="ECO:0000256" key="6">
    <source>
        <dbReference type="SAM" id="MobiDB-lite"/>
    </source>
</evidence>
<keyword evidence="9" id="KW-1185">Reference proteome</keyword>
<gene>
    <name evidence="8" type="ORF">E2986_12322</name>
</gene>
<dbReference type="GO" id="GO:0050660">
    <property type="term" value="F:flavin adenine dinucleotide binding"/>
    <property type="evidence" value="ECO:0007669"/>
    <property type="project" value="InterPro"/>
</dbReference>
<dbReference type="Pfam" id="PF01585">
    <property type="entry name" value="G-patch"/>
    <property type="match status" value="1"/>
</dbReference>
<organism evidence="8 9">
    <name type="scientific">Frieseomelitta varia</name>
    <dbReference type="NCBI Taxonomy" id="561572"/>
    <lineage>
        <taxon>Eukaryota</taxon>
        <taxon>Metazoa</taxon>
        <taxon>Ecdysozoa</taxon>
        <taxon>Arthropoda</taxon>
        <taxon>Hexapoda</taxon>
        <taxon>Insecta</taxon>
        <taxon>Pterygota</taxon>
        <taxon>Neoptera</taxon>
        <taxon>Endopterygota</taxon>
        <taxon>Hymenoptera</taxon>
        <taxon>Apocrita</taxon>
        <taxon>Aculeata</taxon>
        <taxon>Apoidea</taxon>
        <taxon>Anthophila</taxon>
        <taxon>Apidae</taxon>
        <taxon>Frieseomelitta</taxon>
    </lineage>
</organism>
<dbReference type="PANTHER" id="PTHR11552">
    <property type="entry name" value="GLUCOSE-METHANOL-CHOLINE GMC OXIDOREDUCTASE"/>
    <property type="match status" value="1"/>
</dbReference>
<dbReference type="GO" id="GO:0016614">
    <property type="term" value="F:oxidoreductase activity, acting on CH-OH group of donors"/>
    <property type="evidence" value="ECO:0007669"/>
    <property type="project" value="InterPro"/>
</dbReference>
<comment type="caution">
    <text evidence="8">The sequence shown here is derived from an EMBL/GenBank/DDBJ whole genome shotgun (WGS) entry which is preliminary data.</text>
</comment>
<keyword evidence="5" id="KW-0285">Flavoprotein</keyword>
<dbReference type="Pfam" id="PF05199">
    <property type="entry name" value="GMC_oxred_C"/>
    <property type="match status" value="2"/>
</dbReference>
<dbReference type="EMBL" id="WNWW01000539">
    <property type="protein sequence ID" value="KAF3423774.1"/>
    <property type="molecule type" value="Genomic_DNA"/>
</dbReference>
<evidence type="ECO:0000259" key="7">
    <source>
        <dbReference type="PROSITE" id="PS50174"/>
    </source>
</evidence>
<dbReference type="Pfam" id="PF00732">
    <property type="entry name" value="GMC_oxred_N"/>
    <property type="match status" value="2"/>
</dbReference>
<sequence length="2016" mass="227347">MVFSAIVVTSALKGALGLVGTSLWLIPLLIAGLSYYRYDQLDPESRPIDRYPLYPEYDFVVVGAGSAGAVVANRLSEVPKWNVLLLEAGPDENEVTDVPSLAAYLQLTKLDWKYKTEPTGTACLAMNGGRCNWPRGKVLGGSSVLNYMLYVRGNRHDYDHWESMGNPGWGYDQALYYFKKSEDNRNPYLQRSKYHSTGGYLTVQESPWKTPLVVAFVQAGTEMGYENRDINGEQQTGFMIAQGTIRRGSRCSTAKAFLRPVRLRRNIHTAMNSHVTRVLIDPLTMRATGVEFVRDGRRQIVRARKEVILSAGAINSPQILMLSGVGPKEHLRHVGIPVIKDLRVGDNLQDHVGMGGLTFLIDKPVAIVQDRLQAAPVTMHYVANGRGPMTTLGGVEGYAFVNTKYANLSIDHPDIQLHMAPASINSDGGVQVKKVLGITDQVYDTVYRPIANKDAWTIMPLLLRPRSRGTVRLRSPNPFHSPLINANYFADPMDIATLVEGAKIAMRVSEAKVFKQFGTRVHRIKLPGCRHLRFASDAYWECHIRHISMTIYHPVGTTKMGPASDPTAVVDHRLRVHGVAGLRVIDASIMPTICSGNTNAPVIMIGEKGADLQLQLLLLTTLFQEHQSLLGGIINYGPTEESLNRVDPNGQNYDFIIVGAGSAGSVLANRLSENERWKVLLLEAGGTETSLQQIPILCGYFQLLSRFNWGYKVEPQENACLSMIDRRCSWPRGKTLGGTSTINYMIHTRGVKADYDNWAALGNEGWSYDEVLPYFKKSEKFNIPGLHNTSYHGYKGHLCVEQVPYHTDLAKAWLKAGRELGYNIIDYNGDEEIGFSYLQLNMDRGTRCSASKAYLRIDRRNLNIVTNARVVKLLVDEGTRRAYGVEYVKHGQRNRVYCAKEVILSAGTIDSAKLLMLSGIGPEEHLRELGIKVIRNSKVGYNMYEHIGFLGLTFVVNETVSLLQSRVTRPTVALEYLLKRSGMMTIPGGAEAVAFLRTKYATDSRADVELLFASGGLSSDGGLPLKKALRITDELYDTVYKPIEEKDVWTVWPIVQYPRSVGRLTLRSKDPFAPPRMDPNFYSHPYDLELVLEGLKLAVNISRTESFQRYDSKLHDVKFPGCASHQFATDDYWRCAIKHLPSMMNHEIGTCKMGPESDPGAVVDPRLRVHGVRRLRVVDASVMPVMPRGHVNAGIFMIGEKAADMIKEDWKRKLSKKQQMLGIWADDSDEDELSARPSFKTFDKGPKNYTTPVNFVAGGIQQAGKPKEETGDKDDDESDNESANKSQKEFPNSSSSEDERPSSLQQRTSFSLNTDGDIAGLRRKKHKVNPLLMQSGMGSWEVYTKGIGAKLLLQMGFEPGKGLGKQLQGISAPVEAHLRKGRGAIGAYGPEKGPKVPEKKKDEETEEGKESKAKLSQWRKGDASVTKKKVNYIYRSVDQVLEDGKLKPNKKVRISNEMSRVKVIDMTGPEQRILSGYHAIAGGQQRPDENVVVTDKKSKINFALPELQHNLNILVDMCEQDIIQNDRRTRHLSDRVVALEAEKKNLSKVIDQHGQLIDTLENVLAIVDRLMDETNQLTLQETADAFKDLQDKYYEEYKMYELGELASSFVGPKIKDCLANWNPLIQPKQCIKLFHQWKNILVTGTTTLQTRTMHPYDHLVWNSWMPSIRGAIQQWTCRQPEPLIELLEHWMPLLPKWILENILDMLILPKLTLEVEEWNPLTDTVPIHTWIHPWIPLLRVRLDTLIYPIIRRKLGSALGGWHPSDRSARLMLQPWSTVFAKGDMEAFLVKNIIPKLQIALSEFVINPHQQHLDQWNWVYEWKELIPSHIMAGLLDKFFFPKWLQVLALWLNHSPNYDQVTNWYMGWKSMLSEKILAEPLVKEHFKKALEMMNRAVSVPQSHQPGAMEQVSYLTSLERTQPTMSQMPSTAQPRMERLAEAVRTASQIPQGFKDLVEKKCEERGILFMPIPNRYREAKQVYKVGNVQAYIDGNVLFVCHNGMNWMPTHLNALLDMSEL</sequence>
<feature type="compositionally biased region" description="Acidic residues" evidence="6">
    <location>
        <begin position="1271"/>
        <end position="1280"/>
    </location>
</feature>
<evidence type="ECO:0000313" key="9">
    <source>
        <dbReference type="Proteomes" id="UP000655588"/>
    </source>
</evidence>
<dbReference type="Pfam" id="PF12457">
    <property type="entry name" value="TIP_N"/>
    <property type="match status" value="1"/>
</dbReference>
<dbReference type="SMART" id="SM00443">
    <property type="entry name" value="G_patch"/>
    <property type="match status" value="1"/>
</dbReference>
<evidence type="ECO:0000256" key="2">
    <source>
        <dbReference type="ARBA" id="ARBA00022664"/>
    </source>
</evidence>
<dbReference type="GO" id="GO:0003676">
    <property type="term" value="F:nucleic acid binding"/>
    <property type="evidence" value="ECO:0007669"/>
    <property type="project" value="InterPro"/>
</dbReference>
<name>A0A833RH50_9HYME</name>
<dbReference type="GO" id="GO:0005681">
    <property type="term" value="C:spliceosomal complex"/>
    <property type="evidence" value="ECO:0007669"/>
    <property type="project" value="UniProtKB-KW"/>
</dbReference>
<dbReference type="PROSITE" id="PS00624">
    <property type="entry name" value="GMC_OXRED_2"/>
    <property type="match status" value="1"/>
</dbReference>
<keyword evidence="4" id="KW-0508">mRNA splicing</keyword>
<dbReference type="InterPro" id="IPR000172">
    <property type="entry name" value="GMC_OxRdtase_N"/>
</dbReference>
<dbReference type="Gene3D" id="3.30.560.10">
    <property type="entry name" value="Glucose Oxidase, domain 3"/>
    <property type="match status" value="2"/>
</dbReference>
<dbReference type="SUPFAM" id="SSF54373">
    <property type="entry name" value="FAD-linked reductases, C-terminal domain"/>
    <property type="match status" value="2"/>
</dbReference>
<feature type="region of interest" description="Disordered" evidence="6">
    <location>
        <begin position="1384"/>
        <end position="1415"/>
    </location>
</feature>
<feature type="compositionally biased region" description="Polar residues" evidence="6">
    <location>
        <begin position="1281"/>
        <end position="1292"/>
    </location>
</feature>